<reference evidence="1" key="1">
    <citation type="journal article" date="2021" name="Proc. Natl. Acad. Sci. U.S.A.">
        <title>A Catalog of Tens of Thousands of Viruses from Human Metagenomes Reveals Hidden Associations with Chronic Diseases.</title>
        <authorList>
            <person name="Tisza M.J."/>
            <person name="Buck C.B."/>
        </authorList>
    </citation>
    <scope>NUCLEOTIDE SEQUENCE</scope>
    <source>
        <strain evidence="1">Ct6Ax4</strain>
    </source>
</reference>
<organism evidence="1">
    <name type="scientific">virus sp. ct6Ax4</name>
    <dbReference type="NCBI Taxonomy" id="2826791"/>
    <lineage>
        <taxon>Viruses</taxon>
    </lineage>
</organism>
<protein>
    <submittedName>
        <fullName evidence="1">Major capsid protein</fullName>
    </submittedName>
</protein>
<proteinExistence type="predicted"/>
<accession>A0A8S5R690</accession>
<dbReference type="EMBL" id="BK015824">
    <property type="protein sequence ID" value="DAE26904.1"/>
    <property type="molecule type" value="Genomic_DNA"/>
</dbReference>
<name>A0A8S5R690_9VIRU</name>
<evidence type="ECO:0000313" key="1">
    <source>
        <dbReference type="EMBL" id="DAE26904.1"/>
    </source>
</evidence>
<dbReference type="Pfam" id="PF25209">
    <property type="entry name" value="Phage_capsid_4"/>
    <property type="match status" value="1"/>
</dbReference>
<sequence length="334" mass="36782">MAIVFSKNSGLNDDLWKVEAQVLQAVMNDTDTEKNDYDKFVTDVYNEKTSKKYAEKLGSVTSLGNFDIVDEGDKAPMDDIQAGQSKLIVHNTFSKSFACTREMKDDGDVDVMKTMAANMVRSYKRTRAQFASDALTTEAATFSFSRKKIDKTTGDGKALFATDHAGVKAGVAAQSNVFTNAFGTDTTMLNRLANIGRNFRNQSGNIQGYTFDTIIIPSNVPALEDLIKRIIRSELIVGSSNNDVNTQKGLWKLVVDPMWQVTSGAPYVLMSSQANKELRGSMFYDRVPLDIANQVDIHTRNLEWNGYGRMSAGFNDWRHVILGGASAGTTLSAT</sequence>